<comment type="caution">
    <text evidence="1">The sequence shown here is derived from an EMBL/GenBank/DDBJ whole genome shotgun (WGS) entry which is preliminary data.</text>
</comment>
<proteinExistence type="predicted"/>
<sequence>MSVPSVQTGGGFPQIPIQALYNIRPVDPFALPNIAERIFLYVPAIDLKTNCRGVSNHWREMITKSPVLREYCRTGLPDPVVEKEGPRHPLLDLWKPVLTYNEHAFLSLFWQRLVRIYRRKTESLNKPPPRRRLHYAYYGYQKPDFKVWEPDYSYLGEIWDLYISFALPMQEI</sequence>
<protein>
    <submittedName>
        <fullName evidence="1">Uncharacterized protein</fullName>
    </submittedName>
</protein>
<name>S8A9M2_DACHA</name>
<dbReference type="Gene3D" id="1.20.1280.50">
    <property type="match status" value="1"/>
</dbReference>
<evidence type="ECO:0000313" key="2">
    <source>
        <dbReference type="Proteomes" id="UP000015100"/>
    </source>
</evidence>
<dbReference type="EMBL" id="AQGS01000467">
    <property type="protein sequence ID" value="EPS39579.1"/>
    <property type="molecule type" value="Genomic_DNA"/>
</dbReference>
<dbReference type="Proteomes" id="UP000015100">
    <property type="component" value="Unassembled WGS sequence"/>
</dbReference>
<dbReference type="AlphaFoldDB" id="S8A9M2"/>
<dbReference type="InterPro" id="IPR036047">
    <property type="entry name" value="F-box-like_dom_sf"/>
</dbReference>
<keyword evidence="2" id="KW-1185">Reference proteome</keyword>
<dbReference type="OrthoDB" id="3800738at2759"/>
<organism evidence="1 2">
    <name type="scientific">Dactylellina haptotyla (strain CBS 200.50)</name>
    <name type="common">Nematode-trapping fungus</name>
    <name type="synonym">Monacrosporium haptotylum</name>
    <dbReference type="NCBI Taxonomy" id="1284197"/>
    <lineage>
        <taxon>Eukaryota</taxon>
        <taxon>Fungi</taxon>
        <taxon>Dikarya</taxon>
        <taxon>Ascomycota</taxon>
        <taxon>Pezizomycotina</taxon>
        <taxon>Orbiliomycetes</taxon>
        <taxon>Orbiliales</taxon>
        <taxon>Orbiliaceae</taxon>
        <taxon>Dactylellina</taxon>
    </lineage>
</organism>
<accession>S8A9M2</accession>
<reference evidence="1 2" key="1">
    <citation type="journal article" date="2013" name="PLoS Genet.">
        <title>Genomic mechanisms accounting for the adaptation to parasitism in nematode-trapping fungi.</title>
        <authorList>
            <person name="Meerupati T."/>
            <person name="Andersson K.M."/>
            <person name="Friman E."/>
            <person name="Kumar D."/>
            <person name="Tunlid A."/>
            <person name="Ahren D."/>
        </authorList>
    </citation>
    <scope>NUCLEOTIDE SEQUENCE [LARGE SCALE GENOMIC DNA]</scope>
    <source>
        <strain evidence="1 2">CBS 200.50</strain>
    </source>
</reference>
<gene>
    <name evidence="1" type="ORF">H072_6730</name>
</gene>
<dbReference type="SUPFAM" id="SSF81383">
    <property type="entry name" value="F-box domain"/>
    <property type="match status" value="1"/>
</dbReference>
<dbReference type="HOGENOM" id="CLU_1555200_0_0_1"/>
<evidence type="ECO:0000313" key="1">
    <source>
        <dbReference type="EMBL" id="EPS39579.1"/>
    </source>
</evidence>
<reference evidence="2" key="2">
    <citation type="submission" date="2013-04" db="EMBL/GenBank/DDBJ databases">
        <title>Genomic mechanisms accounting for the adaptation to parasitism in nematode-trapping fungi.</title>
        <authorList>
            <person name="Ahren D.G."/>
        </authorList>
    </citation>
    <scope>NUCLEOTIDE SEQUENCE [LARGE SCALE GENOMIC DNA]</scope>
    <source>
        <strain evidence="2">CBS 200.50</strain>
    </source>
</reference>